<proteinExistence type="predicted"/>
<dbReference type="InterPro" id="IPR050267">
    <property type="entry name" value="Anti-sigma-factor_SerPK"/>
</dbReference>
<keyword evidence="1" id="KW-0418">Kinase</keyword>
<dbReference type="InterPro" id="IPR036890">
    <property type="entry name" value="HATPase_C_sf"/>
</dbReference>
<keyword evidence="3" id="KW-0547">Nucleotide-binding</keyword>
<evidence type="ECO:0000256" key="1">
    <source>
        <dbReference type="ARBA" id="ARBA00022527"/>
    </source>
</evidence>
<evidence type="ECO:0000313" key="3">
    <source>
        <dbReference type="EMBL" id="MEU3781516.1"/>
    </source>
</evidence>
<evidence type="ECO:0000313" key="4">
    <source>
        <dbReference type="Proteomes" id="UP001550739"/>
    </source>
</evidence>
<gene>
    <name evidence="3" type="ORF">AB0E89_13175</name>
</gene>
<comment type="caution">
    <text evidence="3">The sequence shown here is derived from an EMBL/GenBank/DDBJ whole genome shotgun (WGS) entry which is preliminary data.</text>
</comment>
<dbReference type="PANTHER" id="PTHR35526:SF3">
    <property type="entry name" value="ANTI-SIGMA-F FACTOR RSBW"/>
    <property type="match status" value="1"/>
</dbReference>
<dbReference type="Gene3D" id="3.30.565.10">
    <property type="entry name" value="Histidine kinase-like ATPase, C-terminal domain"/>
    <property type="match status" value="1"/>
</dbReference>
<dbReference type="RefSeq" id="WP_361702241.1">
    <property type="nucleotide sequence ID" value="NZ_JBEZVE010000006.1"/>
</dbReference>
<dbReference type="EMBL" id="JBEZVE010000006">
    <property type="protein sequence ID" value="MEU3781516.1"/>
    <property type="molecule type" value="Genomic_DNA"/>
</dbReference>
<dbReference type="Pfam" id="PF13581">
    <property type="entry name" value="HATPase_c_2"/>
    <property type="match status" value="1"/>
</dbReference>
<feature type="domain" description="Histidine kinase/HSP90-like ATPase" evidence="2">
    <location>
        <begin position="10"/>
        <end position="124"/>
    </location>
</feature>
<accession>A0ABV2ZG35</accession>
<sequence length="220" mass="25453">MPTTETFSIPKRREHVPAARHSVRKTLGNWGISGGLADDVTLSANELVTNAVTHCRVTYSQVRVTLTLQGPYLFLEVYDPDRDRLPEVRERGPDAEGGRGLTLVGQLTHGWGHTQRRHTKCVWARFLLPEGRMFRWIRKALAGPEVDDLDPAREVPAPDPYVWPLPDPREARWRRWARRSRAAGRRLPFPREEECWRMPVPRMSHWEAGDEVVRLYVLRP</sequence>
<keyword evidence="3" id="KW-0067">ATP-binding</keyword>
<keyword evidence="4" id="KW-1185">Reference proteome</keyword>
<dbReference type="CDD" id="cd16936">
    <property type="entry name" value="HATPase_RsbW-like"/>
    <property type="match status" value="1"/>
</dbReference>
<name>A0ABV2ZG35_9ACTN</name>
<dbReference type="InterPro" id="IPR003594">
    <property type="entry name" value="HATPase_dom"/>
</dbReference>
<dbReference type="GO" id="GO:0005524">
    <property type="term" value="F:ATP binding"/>
    <property type="evidence" value="ECO:0007669"/>
    <property type="project" value="UniProtKB-KW"/>
</dbReference>
<dbReference type="Proteomes" id="UP001550739">
    <property type="component" value="Unassembled WGS sequence"/>
</dbReference>
<reference evidence="3 4" key="1">
    <citation type="submission" date="2024-06" db="EMBL/GenBank/DDBJ databases">
        <title>The Natural Products Discovery Center: Release of the First 8490 Sequenced Strains for Exploring Actinobacteria Biosynthetic Diversity.</title>
        <authorList>
            <person name="Kalkreuter E."/>
            <person name="Kautsar S.A."/>
            <person name="Yang D."/>
            <person name="Bader C.D."/>
            <person name="Teijaro C.N."/>
            <person name="Fluegel L."/>
            <person name="Davis C.M."/>
            <person name="Simpson J.R."/>
            <person name="Lauterbach L."/>
            <person name="Steele A.D."/>
            <person name="Gui C."/>
            <person name="Meng S."/>
            <person name="Li G."/>
            <person name="Viehrig K."/>
            <person name="Ye F."/>
            <person name="Su P."/>
            <person name="Kiefer A.F."/>
            <person name="Nichols A."/>
            <person name="Cepeda A.J."/>
            <person name="Yan W."/>
            <person name="Fan B."/>
            <person name="Jiang Y."/>
            <person name="Adhikari A."/>
            <person name="Zheng C.-J."/>
            <person name="Schuster L."/>
            <person name="Cowan T.M."/>
            <person name="Smanski M.J."/>
            <person name="Chevrette M.G."/>
            <person name="De Carvalho L.P.S."/>
            <person name="Shen B."/>
        </authorList>
    </citation>
    <scope>NUCLEOTIDE SEQUENCE [LARGE SCALE GENOMIC DNA]</scope>
    <source>
        <strain evidence="3 4">NPDC033843</strain>
    </source>
</reference>
<keyword evidence="1" id="KW-0808">Transferase</keyword>
<organism evidence="3 4">
    <name type="scientific">Streptomyces sp. 900129855</name>
    <dbReference type="NCBI Taxonomy" id="3155129"/>
    <lineage>
        <taxon>Bacteria</taxon>
        <taxon>Bacillati</taxon>
        <taxon>Actinomycetota</taxon>
        <taxon>Actinomycetes</taxon>
        <taxon>Kitasatosporales</taxon>
        <taxon>Streptomycetaceae</taxon>
        <taxon>Streptomyces</taxon>
    </lineage>
</organism>
<keyword evidence="1" id="KW-0723">Serine/threonine-protein kinase</keyword>
<protein>
    <submittedName>
        <fullName evidence="3">ATP-binding protein</fullName>
    </submittedName>
</protein>
<dbReference type="PANTHER" id="PTHR35526">
    <property type="entry name" value="ANTI-SIGMA-F FACTOR RSBW-RELATED"/>
    <property type="match status" value="1"/>
</dbReference>
<dbReference type="SUPFAM" id="SSF55874">
    <property type="entry name" value="ATPase domain of HSP90 chaperone/DNA topoisomerase II/histidine kinase"/>
    <property type="match status" value="1"/>
</dbReference>
<evidence type="ECO:0000259" key="2">
    <source>
        <dbReference type="Pfam" id="PF13581"/>
    </source>
</evidence>